<evidence type="ECO:0000259" key="2">
    <source>
        <dbReference type="Pfam" id="PF20057"/>
    </source>
</evidence>
<name>A0ABV6JZB6_9PROT</name>
<comment type="caution">
    <text evidence="3">The sequence shown here is derived from an EMBL/GenBank/DDBJ whole genome shotgun (WGS) entry which is preliminary data.</text>
</comment>
<dbReference type="Proteomes" id="UP001589865">
    <property type="component" value="Unassembled WGS sequence"/>
</dbReference>
<gene>
    <name evidence="3" type="ORF">ACFFGY_22725</name>
</gene>
<feature type="domain" description="DUF6456" evidence="2">
    <location>
        <begin position="83"/>
        <end position="188"/>
    </location>
</feature>
<organism evidence="3 4">
    <name type="scientific">Roseomonas elaeocarpi</name>
    <dbReference type="NCBI Taxonomy" id="907779"/>
    <lineage>
        <taxon>Bacteria</taxon>
        <taxon>Pseudomonadati</taxon>
        <taxon>Pseudomonadota</taxon>
        <taxon>Alphaproteobacteria</taxon>
        <taxon>Acetobacterales</taxon>
        <taxon>Roseomonadaceae</taxon>
        <taxon>Roseomonas</taxon>
    </lineage>
</organism>
<dbReference type="Pfam" id="PF20057">
    <property type="entry name" value="DUF6456"/>
    <property type="match status" value="1"/>
</dbReference>
<evidence type="ECO:0000313" key="3">
    <source>
        <dbReference type="EMBL" id="MFC0411071.1"/>
    </source>
</evidence>
<sequence>MIDLKRGDRLEAKAGNLVRELVHYDRVLTSREAMARAVAVGTDAHTPDRPQDREFAADPDDPNRTIRRHRRHDPVRRLYDAGTLSAAHWVAAEKFRDLHALAEGAREDRGPGALAPWQKGHLSQTQLDAMTARTEAVRAVGLRLSAVFMAAVIQQERLTQIEKDLHIRNGGASQLLWEALELLADHWSKERP</sequence>
<evidence type="ECO:0000313" key="4">
    <source>
        <dbReference type="Proteomes" id="UP001589865"/>
    </source>
</evidence>
<keyword evidence="4" id="KW-1185">Reference proteome</keyword>
<proteinExistence type="predicted"/>
<feature type="region of interest" description="Disordered" evidence="1">
    <location>
        <begin position="41"/>
        <end position="67"/>
    </location>
</feature>
<accession>A0ABV6JZB6</accession>
<protein>
    <submittedName>
        <fullName evidence="3">DUF6456 domain-containing protein</fullName>
    </submittedName>
</protein>
<reference evidence="3 4" key="1">
    <citation type="submission" date="2024-09" db="EMBL/GenBank/DDBJ databases">
        <authorList>
            <person name="Sun Q."/>
            <person name="Mori K."/>
        </authorList>
    </citation>
    <scope>NUCLEOTIDE SEQUENCE [LARGE SCALE GENOMIC DNA]</scope>
    <source>
        <strain evidence="3 4">TBRC 5777</strain>
    </source>
</reference>
<feature type="compositionally biased region" description="Basic and acidic residues" evidence="1">
    <location>
        <begin position="45"/>
        <end position="64"/>
    </location>
</feature>
<evidence type="ECO:0000256" key="1">
    <source>
        <dbReference type="SAM" id="MobiDB-lite"/>
    </source>
</evidence>
<dbReference type="RefSeq" id="WP_377046822.1">
    <property type="nucleotide sequence ID" value="NZ_JBHLUN010000037.1"/>
</dbReference>
<dbReference type="EMBL" id="JBHLUN010000037">
    <property type="protein sequence ID" value="MFC0411071.1"/>
    <property type="molecule type" value="Genomic_DNA"/>
</dbReference>
<dbReference type="InterPro" id="IPR045599">
    <property type="entry name" value="DUF6456"/>
</dbReference>